<dbReference type="PROSITE" id="PS50071">
    <property type="entry name" value="HOMEOBOX_2"/>
    <property type="match status" value="1"/>
</dbReference>
<keyword evidence="7" id="KW-0804">Transcription</keyword>
<organism evidence="15 16">
    <name type="scientific">Adiantum capillus-veneris</name>
    <name type="common">Maidenhair fern</name>
    <dbReference type="NCBI Taxonomy" id="13818"/>
    <lineage>
        <taxon>Eukaryota</taxon>
        <taxon>Viridiplantae</taxon>
        <taxon>Streptophyta</taxon>
        <taxon>Embryophyta</taxon>
        <taxon>Tracheophyta</taxon>
        <taxon>Polypodiopsida</taxon>
        <taxon>Polypodiidae</taxon>
        <taxon>Polypodiales</taxon>
        <taxon>Pteridineae</taxon>
        <taxon>Pteridaceae</taxon>
        <taxon>Vittarioideae</taxon>
        <taxon>Adiantum</taxon>
    </lineage>
</organism>
<dbReference type="OrthoDB" id="1867783at2759"/>
<comment type="caution">
    <text evidence="15">The sequence shown here is derived from an EMBL/GenBank/DDBJ whole genome shotgun (WGS) entry which is preliminary data.</text>
</comment>
<protein>
    <submittedName>
        <fullName evidence="15">Uncharacterized protein</fullName>
    </submittedName>
</protein>
<sequence>MGTTKGKDGKSGSLDCGKYARYTPEQVDILERVYNDCPKPSSSRRQQLIKDCPILANIGHKQLKVWFQNRRCREKQRKEMTRLNSWNTKLNAMNQILMEENERLQKQAAHLTSENHYLRQQLQLQQPSVDLNPRTNNPILANTADTSSESVVTSGQHQHSPQHPSQDWSLSQLSAIAEKTLAEFLTKATGNVVDGIPLPGMKPGPDSIGAFALIRLNGGVAAQACCIVGLEPFKVAEIAKNRPLWLQDCRKIDVLASFAADRGGLVELVHTQMYASTVPSTSDAPWDFWTLRYTCCIEDGSLVICERSLAAGQVVQEVPIMPGFVRAEMLSSGFLIRPYEQGGAMVMVIDDMNFKSGSFMEGLRPLYESSVILARRVSHKVLCYLHNVMKEKVDVVPISDPTSSLCGFSHRLIRGFNDAVNCFPDEGWVSIINDGPSAVSVHINPPPSCKQLGEARARLRGGIICAKSSVFLQGVPAALLLHFVRERWISWSDFGEGSIPDDSIKTNGFSLPKKKFSSVRVFQPTVGQDEVLEVVRVQKSRLGRGEDILQSDDFLLQLCSGMEEIAAGEYAQLIFAPIDASVPDDAPLLPSGFRVMRLPAAKEKSPSSETLDLASSLEDRATSGRSPWSKSHGLQEQSSLVTIAFQYMYKTESRDIMALSAQRHVQALVDVLQQAAVSLRPHPSPNVSLQSGVEALVLVQQIADSYRSYLGHELFPCTGGNPEVMFKSFWSLRDSVICCAWKPLPEFIFANHAALEMLETNSTALRDLSLERMFNDSCRNTDYSHPPPFLQKDGYACLPAGICRTSMGRPVAFERATGWKVLTSDHNMRVAAFMFCNWSFANMPLQQL</sequence>
<comment type="similarity">
    <text evidence="2">Belongs to the HD-ZIP homeobox family. Class III subfamily.</text>
</comment>
<dbReference type="EMBL" id="JABFUD020000005">
    <property type="protein sequence ID" value="KAI5079803.1"/>
    <property type="molecule type" value="Genomic_DNA"/>
</dbReference>
<dbReference type="InterPro" id="IPR023393">
    <property type="entry name" value="START-like_dom_sf"/>
</dbReference>
<dbReference type="PANTHER" id="PTHR45950:SF7">
    <property type="entry name" value="HOMEOBOX-LEUCINE ZIPPER PROTEIN ATHB-14"/>
    <property type="match status" value="1"/>
</dbReference>
<dbReference type="Pfam" id="PF08670">
    <property type="entry name" value="MEKHLA"/>
    <property type="match status" value="1"/>
</dbReference>
<proteinExistence type="inferred from homology"/>
<evidence type="ECO:0000256" key="3">
    <source>
        <dbReference type="ARBA" id="ARBA00023015"/>
    </source>
</evidence>
<keyword evidence="5 9" id="KW-0238">DNA-binding</keyword>
<accession>A0A9D4V5Y1</accession>
<dbReference type="SMART" id="SM00389">
    <property type="entry name" value="HOX"/>
    <property type="match status" value="1"/>
</dbReference>
<dbReference type="Gene3D" id="1.10.10.60">
    <property type="entry name" value="Homeodomain-like"/>
    <property type="match status" value="1"/>
</dbReference>
<dbReference type="GO" id="GO:0008289">
    <property type="term" value="F:lipid binding"/>
    <property type="evidence" value="ECO:0007669"/>
    <property type="project" value="InterPro"/>
</dbReference>
<keyword evidence="3" id="KW-0805">Transcription regulation</keyword>
<dbReference type="SUPFAM" id="SSF55961">
    <property type="entry name" value="Bet v1-like"/>
    <property type="match status" value="1"/>
</dbReference>
<dbReference type="PROSITE" id="PS50848">
    <property type="entry name" value="START"/>
    <property type="match status" value="1"/>
</dbReference>
<evidence type="ECO:0000256" key="11">
    <source>
        <dbReference type="SAM" id="Coils"/>
    </source>
</evidence>
<keyword evidence="8 9" id="KW-0539">Nucleus</keyword>
<feature type="domain" description="Homeobox" evidence="13">
    <location>
        <begin position="21"/>
        <end position="77"/>
    </location>
</feature>
<evidence type="ECO:0000256" key="10">
    <source>
        <dbReference type="RuleBase" id="RU000682"/>
    </source>
</evidence>
<dbReference type="SMART" id="SM00234">
    <property type="entry name" value="START"/>
    <property type="match status" value="1"/>
</dbReference>
<dbReference type="Pfam" id="PF01852">
    <property type="entry name" value="START"/>
    <property type="match status" value="1"/>
</dbReference>
<gene>
    <name evidence="15" type="ORF">GOP47_0005282</name>
</gene>
<comment type="subcellular location">
    <subcellularLocation>
        <location evidence="1 9 10">Nucleus</location>
    </subcellularLocation>
</comment>
<evidence type="ECO:0000256" key="2">
    <source>
        <dbReference type="ARBA" id="ARBA00010338"/>
    </source>
</evidence>
<evidence type="ECO:0000256" key="1">
    <source>
        <dbReference type="ARBA" id="ARBA00004123"/>
    </source>
</evidence>
<evidence type="ECO:0000256" key="4">
    <source>
        <dbReference type="ARBA" id="ARBA00023054"/>
    </source>
</evidence>
<feature type="compositionally biased region" description="Low complexity" evidence="12">
    <location>
        <begin position="156"/>
        <end position="166"/>
    </location>
</feature>
<feature type="DNA-binding region" description="Homeobox" evidence="9">
    <location>
        <begin position="23"/>
        <end position="78"/>
    </location>
</feature>
<dbReference type="InterPro" id="IPR013978">
    <property type="entry name" value="MEKHLA"/>
</dbReference>
<dbReference type="Proteomes" id="UP000886520">
    <property type="component" value="Chromosome 5"/>
</dbReference>
<dbReference type="InterPro" id="IPR001356">
    <property type="entry name" value="HD"/>
</dbReference>
<feature type="domain" description="START" evidence="14">
    <location>
        <begin position="242"/>
        <end position="372"/>
    </location>
</feature>
<dbReference type="PANTHER" id="PTHR45950">
    <property type="entry name" value="HOMEOBOX-LEUCINE ZIPPER PROTEIN ATHB-14"/>
    <property type="match status" value="1"/>
</dbReference>
<name>A0A9D4V5Y1_ADICA</name>
<evidence type="ECO:0000256" key="8">
    <source>
        <dbReference type="ARBA" id="ARBA00023242"/>
    </source>
</evidence>
<feature type="coiled-coil region" evidence="11">
    <location>
        <begin position="87"/>
        <end position="121"/>
    </location>
</feature>
<dbReference type="Gene3D" id="3.30.530.20">
    <property type="match status" value="1"/>
</dbReference>
<keyword evidence="6 9" id="KW-0371">Homeobox</keyword>
<keyword evidence="4 11" id="KW-0175">Coiled coil</keyword>
<dbReference type="GO" id="GO:0003677">
    <property type="term" value="F:DNA binding"/>
    <property type="evidence" value="ECO:0007669"/>
    <property type="project" value="UniProtKB-UniRule"/>
</dbReference>
<dbReference type="AlphaFoldDB" id="A0A9D4V5Y1"/>
<evidence type="ECO:0000256" key="6">
    <source>
        <dbReference type="ARBA" id="ARBA00023155"/>
    </source>
</evidence>
<reference evidence="15 16" key="1">
    <citation type="submission" date="2021-01" db="EMBL/GenBank/DDBJ databases">
        <title>Adiantum capillus-veneris genome.</title>
        <authorList>
            <person name="Fang Y."/>
            <person name="Liao Q."/>
        </authorList>
    </citation>
    <scope>NUCLEOTIDE SEQUENCE [LARGE SCALE GENOMIC DNA]</scope>
    <source>
        <strain evidence="15">H3</strain>
        <tissue evidence="15">Leaf</tissue>
    </source>
</reference>
<evidence type="ECO:0000256" key="9">
    <source>
        <dbReference type="PROSITE-ProRule" id="PRU00108"/>
    </source>
</evidence>
<dbReference type="GO" id="GO:0003700">
    <property type="term" value="F:DNA-binding transcription factor activity"/>
    <property type="evidence" value="ECO:0007669"/>
    <property type="project" value="InterPro"/>
</dbReference>
<evidence type="ECO:0000259" key="13">
    <source>
        <dbReference type="PROSITE" id="PS50071"/>
    </source>
</evidence>
<evidence type="ECO:0000259" key="14">
    <source>
        <dbReference type="PROSITE" id="PS50848"/>
    </source>
</evidence>
<feature type="compositionally biased region" description="Polar residues" evidence="12">
    <location>
        <begin position="127"/>
        <end position="155"/>
    </location>
</feature>
<keyword evidence="16" id="KW-1185">Reference proteome</keyword>
<dbReference type="CDD" id="cd00086">
    <property type="entry name" value="homeodomain"/>
    <property type="match status" value="1"/>
</dbReference>
<dbReference type="Pfam" id="PF00046">
    <property type="entry name" value="Homeodomain"/>
    <property type="match status" value="1"/>
</dbReference>
<evidence type="ECO:0000313" key="15">
    <source>
        <dbReference type="EMBL" id="KAI5079803.1"/>
    </source>
</evidence>
<dbReference type="InterPro" id="IPR002913">
    <property type="entry name" value="START_lipid-bd_dom"/>
</dbReference>
<evidence type="ECO:0000256" key="5">
    <source>
        <dbReference type="ARBA" id="ARBA00023125"/>
    </source>
</evidence>
<dbReference type="InterPro" id="IPR009057">
    <property type="entry name" value="Homeodomain-like_sf"/>
</dbReference>
<evidence type="ECO:0000256" key="12">
    <source>
        <dbReference type="SAM" id="MobiDB-lite"/>
    </source>
</evidence>
<dbReference type="SUPFAM" id="SSF46689">
    <property type="entry name" value="Homeodomain-like"/>
    <property type="match status" value="1"/>
</dbReference>
<dbReference type="InterPro" id="IPR044830">
    <property type="entry name" value="HD-Zip_III"/>
</dbReference>
<evidence type="ECO:0000256" key="7">
    <source>
        <dbReference type="ARBA" id="ARBA00023163"/>
    </source>
</evidence>
<feature type="region of interest" description="Disordered" evidence="12">
    <location>
        <begin position="127"/>
        <end position="168"/>
    </location>
</feature>
<dbReference type="GO" id="GO:0005634">
    <property type="term" value="C:nucleus"/>
    <property type="evidence" value="ECO:0007669"/>
    <property type="project" value="UniProtKB-SubCell"/>
</dbReference>
<evidence type="ECO:0000313" key="16">
    <source>
        <dbReference type="Proteomes" id="UP000886520"/>
    </source>
</evidence>